<evidence type="ECO:0000256" key="2">
    <source>
        <dbReference type="ARBA" id="ARBA00004811"/>
    </source>
</evidence>
<dbReference type="PROSITE" id="PS00885">
    <property type="entry name" value="EPSP_SYNTHASE_2"/>
    <property type="match status" value="1"/>
</dbReference>
<dbReference type="AlphaFoldDB" id="G5GHG2"/>
<proteinExistence type="inferred from homology"/>
<dbReference type="GO" id="GO:0008652">
    <property type="term" value="P:amino acid biosynthetic process"/>
    <property type="evidence" value="ECO:0007669"/>
    <property type="project" value="UniProtKB-KW"/>
</dbReference>
<feature type="active site" description="Proton acceptor" evidence="9">
    <location>
        <position position="323"/>
    </location>
</feature>
<keyword evidence="6 9" id="KW-0808">Transferase</keyword>
<evidence type="ECO:0000313" key="11">
    <source>
        <dbReference type="EMBL" id="EHI55959.1"/>
    </source>
</evidence>
<keyword evidence="5 9" id="KW-0028">Amino-acid biosynthesis</keyword>
<feature type="binding site" evidence="9">
    <location>
        <position position="396"/>
    </location>
    <ligand>
        <name>phosphoenolpyruvate</name>
        <dbReference type="ChEBI" id="CHEBI:58702"/>
    </ligand>
</feature>
<dbReference type="GO" id="GO:0009423">
    <property type="term" value="P:chorismate biosynthetic process"/>
    <property type="evidence" value="ECO:0007669"/>
    <property type="project" value="UniProtKB-UniRule"/>
</dbReference>
<feature type="binding site" evidence="9">
    <location>
        <position position="166"/>
    </location>
    <ligand>
        <name>3-phosphoshikimate</name>
        <dbReference type="ChEBI" id="CHEBI:145989"/>
    </ligand>
</feature>
<dbReference type="InterPro" id="IPR006264">
    <property type="entry name" value="EPSP_synthase"/>
</dbReference>
<dbReference type="Proteomes" id="UP000003011">
    <property type="component" value="Unassembled WGS sequence"/>
</dbReference>
<organism evidence="11 12">
    <name type="scientific">Johnsonella ignava ATCC 51276</name>
    <dbReference type="NCBI Taxonomy" id="679200"/>
    <lineage>
        <taxon>Bacteria</taxon>
        <taxon>Bacillati</taxon>
        <taxon>Bacillota</taxon>
        <taxon>Clostridia</taxon>
        <taxon>Lachnospirales</taxon>
        <taxon>Lachnospiraceae</taxon>
        <taxon>Johnsonella</taxon>
    </lineage>
</organism>
<dbReference type="SUPFAM" id="SSF55205">
    <property type="entry name" value="EPT/RTPC-like"/>
    <property type="match status" value="1"/>
</dbReference>
<feature type="binding site" evidence="9">
    <location>
        <position position="25"/>
    </location>
    <ligand>
        <name>3-phosphoshikimate</name>
        <dbReference type="ChEBI" id="CHEBI:145989"/>
    </ligand>
</feature>
<keyword evidence="4 9" id="KW-0963">Cytoplasm</keyword>
<dbReference type="Pfam" id="PF00275">
    <property type="entry name" value="EPSP_synthase"/>
    <property type="match status" value="1"/>
</dbReference>
<reference evidence="11 12" key="1">
    <citation type="submission" date="2011-08" db="EMBL/GenBank/DDBJ databases">
        <title>The Genome Sequence of Johnsonella ignava ATCC 51276.</title>
        <authorList>
            <consortium name="The Broad Institute Genome Sequencing Platform"/>
            <person name="Earl A."/>
            <person name="Ward D."/>
            <person name="Feldgarden M."/>
            <person name="Gevers D."/>
            <person name="Izard J."/>
            <person name="Blanton J.M."/>
            <person name="Baranova O.V."/>
            <person name="Dewhirst F.E."/>
            <person name="Young S.K."/>
            <person name="Zeng Q."/>
            <person name="Gargeya S."/>
            <person name="Fitzgerald M."/>
            <person name="Haas B."/>
            <person name="Abouelleil A."/>
            <person name="Alvarado L."/>
            <person name="Arachchi H.M."/>
            <person name="Berlin A."/>
            <person name="Brown A."/>
            <person name="Chapman S.B."/>
            <person name="Chen Z."/>
            <person name="Dunbar C."/>
            <person name="Freedman E."/>
            <person name="Gearin G."/>
            <person name="Gellesch M."/>
            <person name="Goldberg J."/>
            <person name="Griggs A."/>
            <person name="Gujja S."/>
            <person name="Heiman D."/>
            <person name="Howarth C."/>
            <person name="Larson L."/>
            <person name="Lui A."/>
            <person name="MacDonald P.J.P."/>
            <person name="Montmayeur A."/>
            <person name="Murphy C."/>
            <person name="Neiman D."/>
            <person name="Pearson M."/>
            <person name="Priest M."/>
            <person name="Roberts A."/>
            <person name="Saif S."/>
            <person name="Shea T."/>
            <person name="Shenoy N."/>
            <person name="Sisk P."/>
            <person name="Stolte C."/>
            <person name="Sykes S."/>
            <person name="Wortman J."/>
            <person name="Nusbaum C."/>
            <person name="Birren B."/>
        </authorList>
    </citation>
    <scope>NUCLEOTIDE SEQUENCE [LARGE SCALE GENOMIC DNA]</scope>
    <source>
        <strain evidence="11 12">ATCC 51276</strain>
    </source>
</reference>
<dbReference type="EMBL" id="ACZL01000015">
    <property type="protein sequence ID" value="EHI55959.1"/>
    <property type="molecule type" value="Genomic_DNA"/>
</dbReference>
<dbReference type="NCBIfam" id="TIGR01356">
    <property type="entry name" value="aroA"/>
    <property type="match status" value="1"/>
</dbReference>
<dbReference type="InterPro" id="IPR001986">
    <property type="entry name" value="Enolpyruvate_Tfrase_dom"/>
</dbReference>
<dbReference type="PROSITE" id="PS00104">
    <property type="entry name" value="EPSP_SYNTHASE_1"/>
    <property type="match status" value="1"/>
</dbReference>
<dbReference type="RefSeq" id="WP_005540361.1">
    <property type="nucleotide sequence ID" value="NZ_JH378831.1"/>
</dbReference>
<dbReference type="PATRIC" id="fig|679200.3.peg.1054"/>
<dbReference type="STRING" id="679200.HMPREF9333_01002"/>
<dbReference type="EC" id="2.5.1.19" evidence="9"/>
<dbReference type="InterPro" id="IPR023193">
    <property type="entry name" value="EPSP_synthase_CS"/>
</dbReference>
<comment type="function">
    <text evidence="1 9">Catalyzes the transfer of the enolpyruvyl moiety of phosphoenolpyruvate (PEP) to the 5-hydroxyl of shikimate-3-phosphate (S3P) to produce enolpyruvyl shikimate-3-phosphate and inorganic phosphate.</text>
</comment>
<feature type="binding site" evidence="9">
    <location>
        <position position="168"/>
    </location>
    <ligand>
        <name>3-phosphoshikimate</name>
        <dbReference type="ChEBI" id="CHEBI:145989"/>
    </ligand>
</feature>
<comment type="catalytic activity">
    <reaction evidence="8">
        <text>3-phosphoshikimate + phosphoenolpyruvate = 5-O-(1-carboxyvinyl)-3-phosphoshikimate + phosphate</text>
        <dbReference type="Rhea" id="RHEA:21256"/>
        <dbReference type="ChEBI" id="CHEBI:43474"/>
        <dbReference type="ChEBI" id="CHEBI:57701"/>
        <dbReference type="ChEBI" id="CHEBI:58702"/>
        <dbReference type="ChEBI" id="CHEBI:145989"/>
        <dbReference type="EC" id="2.5.1.19"/>
    </reaction>
    <physiologicalReaction direction="left-to-right" evidence="8">
        <dbReference type="Rhea" id="RHEA:21257"/>
    </physiologicalReaction>
</comment>
<evidence type="ECO:0000256" key="4">
    <source>
        <dbReference type="ARBA" id="ARBA00022490"/>
    </source>
</evidence>
<dbReference type="HOGENOM" id="CLU_024321_0_1_9"/>
<feature type="binding site" evidence="9">
    <location>
        <position position="122"/>
    </location>
    <ligand>
        <name>phosphoenolpyruvate</name>
        <dbReference type="ChEBI" id="CHEBI:58702"/>
    </ligand>
</feature>
<dbReference type="InterPro" id="IPR013792">
    <property type="entry name" value="RNA3'P_cycl/enolpyr_Trfase_a/b"/>
</dbReference>
<dbReference type="FunFam" id="3.65.10.10:FF:000006">
    <property type="entry name" value="3-phosphoshikimate 1-carboxyvinyltransferase"/>
    <property type="match status" value="1"/>
</dbReference>
<name>G5GHG2_9FIRM</name>
<gene>
    <name evidence="9" type="primary">aroA</name>
    <name evidence="11" type="ORF">HMPREF9333_01002</name>
</gene>
<feature type="binding site" evidence="9">
    <location>
        <position position="21"/>
    </location>
    <ligand>
        <name>3-phosphoshikimate</name>
        <dbReference type="ChEBI" id="CHEBI:145989"/>
    </ligand>
</feature>
<dbReference type="GO" id="GO:0009073">
    <property type="term" value="P:aromatic amino acid family biosynthetic process"/>
    <property type="evidence" value="ECO:0007669"/>
    <property type="project" value="UniProtKB-KW"/>
</dbReference>
<evidence type="ECO:0000256" key="8">
    <source>
        <dbReference type="ARBA" id="ARBA00044633"/>
    </source>
</evidence>
<dbReference type="eggNOG" id="COG0128">
    <property type="taxonomic scope" value="Bacteria"/>
</dbReference>
<evidence type="ECO:0000259" key="10">
    <source>
        <dbReference type="Pfam" id="PF00275"/>
    </source>
</evidence>
<dbReference type="HAMAP" id="MF_00210">
    <property type="entry name" value="EPSP_synth"/>
    <property type="match status" value="1"/>
</dbReference>
<evidence type="ECO:0000256" key="9">
    <source>
        <dbReference type="HAMAP-Rule" id="MF_00210"/>
    </source>
</evidence>
<keyword evidence="12" id="KW-1185">Reference proteome</keyword>
<keyword evidence="7 9" id="KW-0057">Aromatic amino acid biosynthesis</keyword>
<dbReference type="Gene3D" id="3.65.10.10">
    <property type="entry name" value="Enolpyruvate transferase domain"/>
    <property type="match status" value="2"/>
</dbReference>
<comment type="similarity">
    <text evidence="3 9">Belongs to the EPSP synthase family.</text>
</comment>
<sequence>MKYSNKNEAYIIIDSVPGDKSISHRAFMLSAIAEGSTYISGISICRDCLSTINCLQSMGIKIDIDISKKTAIVHGKGLYGLSKPENVLDCQNSATTMRLLSGILSAMPFDSVLSGDPSLKKRPMKRIIEPLKLMNGGIYSLNHDYAPLYIKGGKLNGIKYFSNIPSAQVKSAILFAGLYAGNTTTVLEPELSRNHSELMLKDFGAGISTDYFKDTSDGFHISTTISNTDKLYSHDIHIPGDISSAAYFMAAALIIPEMHVLIRNVGINPTRTGIIKVFKQMGAYVNIYPAENSGSEPYADIEIKSSQLHGIVIEGSVIPTLIDELPVICAVSCFAQGTTIIKDAAELKVKESDRIAVMCSELSKLGADITETCDGMIINGKKTLRPSKINSYHDHRIAMTFAVLNAAIGGGINIKGSECADISYPGFYNELKKVCQKSY</sequence>
<evidence type="ECO:0000256" key="7">
    <source>
        <dbReference type="ARBA" id="ARBA00023141"/>
    </source>
</evidence>
<feature type="binding site" evidence="9">
    <location>
        <position position="354"/>
    </location>
    <ligand>
        <name>phosphoenolpyruvate</name>
        <dbReference type="ChEBI" id="CHEBI:58702"/>
    </ligand>
</feature>
<comment type="subunit">
    <text evidence="9">Monomer.</text>
</comment>
<comment type="caution">
    <text evidence="11">The sequence shown here is derived from an EMBL/GenBank/DDBJ whole genome shotgun (WGS) entry which is preliminary data.</text>
</comment>
<dbReference type="InterPro" id="IPR036968">
    <property type="entry name" value="Enolpyruvate_Tfrase_sf"/>
</dbReference>
<dbReference type="GO" id="GO:0003866">
    <property type="term" value="F:3-phosphoshikimate 1-carboxyvinyltransferase activity"/>
    <property type="evidence" value="ECO:0007669"/>
    <property type="project" value="UniProtKB-UniRule"/>
</dbReference>
<dbReference type="UniPathway" id="UPA00053">
    <property type="reaction ID" value="UER00089"/>
</dbReference>
<accession>G5GHG2</accession>
<evidence type="ECO:0000256" key="5">
    <source>
        <dbReference type="ARBA" id="ARBA00022605"/>
    </source>
</evidence>
<dbReference type="PANTHER" id="PTHR21090">
    <property type="entry name" value="AROM/DEHYDROQUINATE SYNTHASE"/>
    <property type="match status" value="1"/>
</dbReference>
<feature type="domain" description="Enolpyruvate transferase" evidence="10">
    <location>
        <begin position="16"/>
        <end position="431"/>
    </location>
</feature>
<dbReference type="PIRSF" id="PIRSF000505">
    <property type="entry name" value="EPSPS"/>
    <property type="match status" value="1"/>
</dbReference>
<evidence type="ECO:0000256" key="1">
    <source>
        <dbReference type="ARBA" id="ARBA00002174"/>
    </source>
</evidence>
<protein>
    <recommendedName>
        <fullName evidence="9">3-phosphoshikimate 1-carboxyvinyltransferase</fullName>
        <ecNumber evidence="9">2.5.1.19</ecNumber>
    </recommendedName>
    <alternativeName>
        <fullName evidence="9">5-enolpyruvylshikimate-3-phosphate synthase</fullName>
        <shortName evidence="9">EPSP synthase</shortName>
        <shortName evidence="9">EPSPS</shortName>
    </alternativeName>
</protein>
<evidence type="ECO:0000256" key="3">
    <source>
        <dbReference type="ARBA" id="ARBA00009948"/>
    </source>
</evidence>
<dbReference type="GO" id="GO:0005737">
    <property type="term" value="C:cytoplasm"/>
    <property type="evidence" value="ECO:0007669"/>
    <property type="project" value="UniProtKB-SubCell"/>
</dbReference>
<comment type="subcellular location">
    <subcellularLocation>
        <location evidence="9">Cytoplasm</location>
    </subcellularLocation>
</comment>
<feature type="binding site" evidence="9">
    <location>
        <position position="168"/>
    </location>
    <ligand>
        <name>phosphoenolpyruvate</name>
        <dbReference type="ChEBI" id="CHEBI:58702"/>
    </ligand>
</feature>
<dbReference type="PANTHER" id="PTHR21090:SF5">
    <property type="entry name" value="PENTAFUNCTIONAL AROM POLYPEPTIDE"/>
    <property type="match status" value="1"/>
</dbReference>
<feature type="binding site" evidence="9">
    <location>
        <position position="20"/>
    </location>
    <ligand>
        <name>phosphoenolpyruvate</name>
        <dbReference type="ChEBI" id="CHEBI:58702"/>
    </ligand>
</feature>
<dbReference type="CDD" id="cd01556">
    <property type="entry name" value="EPSP_synthase"/>
    <property type="match status" value="1"/>
</dbReference>
<feature type="binding site" evidence="9">
    <location>
        <position position="20"/>
    </location>
    <ligand>
        <name>3-phosphoshikimate</name>
        <dbReference type="ChEBI" id="CHEBI:145989"/>
    </ligand>
</feature>
<feature type="binding site" evidence="9">
    <location>
        <position position="323"/>
    </location>
    <ligand>
        <name>3-phosphoshikimate</name>
        <dbReference type="ChEBI" id="CHEBI:145989"/>
    </ligand>
</feature>
<evidence type="ECO:0000313" key="12">
    <source>
        <dbReference type="Proteomes" id="UP000003011"/>
    </source>
</evidence>
<dbReference type="OrthoDB" id="9809920at2"/>
<dbReference type="FunFam" id="3.65.10.10:FF:000005">
    <property type="entry name" value="3-phosphoshikimate 1-carboxyvinyltransferase"/>
    <property type="match status" value="1"/>
</dbReference>
<feature type="binding site" evidence="9">
    <location>
        <position position="350"/>
    </location>
    <ligand>
        <name>3-phosphoshikimate</name>
        <dbReference type="ChEBI" id="CHEBI:145989"/>
    </ligand>
</feature>
<comment type="pathway">
    <text evidence="2 9">Metabolic intermediate biosynthesis; chorismate biosynthesis; chorismate from D-erythrose 4-phosphate and phosphoenolpyruvate: step 6/7.</text>
</comment>
<evidence type="ECO:0000256" key="6">
    <source>
        <dbReference type="ARBA" id="ARBA00022679"/>
    </source>
</evidence>
<comment type="caution">
    <text evidence="9">Lacks conserved residue(s) required for the propagation of feature annotation.</text>
</comment>